<feature type="domain" description="Spore protein YkvP/CgeB glycosyl transferase-like" evidence="1">
    <location>
        <begin position="369"/>
        <end position="511"/>
    </location>
</feature>
<evidence type="ECO:0000259" key="1">
    <source>
        <dbReference type="Pfam" id="PF13524"/>
    </source>
</evidence>
<proteinExistence type="predicted"/>
<dbReference type="EMBL" id="JAAGRQ010000051">
    <property type="protein sequence ID" value="NDY57525.1"/>
    <property type="molecule type" value="Genomic_DNA"/>
</dbReference>
<evidence type="ECO:0000313" key="2">
    <source>
        <dbReference type="EMBL" id="NDY57525.1"/>
    </source>
</evidence>
<name>A0A7K3NP03_9BACT</name>
<gene>
    <name evidence="2" type="ORF">G3N56_12350</name>
</gene>
<dbReference type="RefSeq" id="WP_163302594.1">
    <property type="nucleotide sequence ID" value="NZ_JAAGRQ010000051.1"/>
</dbReference>
<keyword evidence="2" id="KW-0808">Transferase</keyword>
<dbReference type="InterPro" id="IPR055259">
    <property type="entry name" value="YkvP/CgeB_Glyco_trans-like"/>
</dbReference>
<sequence>MHDHASRPSRISVISELGRSQTLADCRESFSRFGEARGPALFLGLGPSPWRLPTFLPQAWGKCFYVECPECEAQMPQHWHETIPADFEQVPLETVLHGPWPGPIFFYMPGLKHFPSFWGPIWAKVCLDRLWAENPPPPAPPAAVRSVLLPGTARSLLVPELGEAFTRAGFAVTVRDPADILEHLSEIVRDGAPDLFFCVNLQGLDDFGRVFYLLRQAGTTVAAWCVDNPFHLVSRLRSPFWREMPLFVTDEWFIKPLADHGAACVHHLPLAANPRFFDPLPAPLPEAARDLADKVVFVGRSEFPGKRGFFSGCLPPDDLAAKAREMVAQGERPHFGWWVQALGLTGLWPEGAVRVAGCGAEEIGRTRRTEVLAALSREVDLAVFGDGQWARLLPGQACRGPVDYYGALAAVYAASGINLNVTGLLLPSGLTQRHFDVWAAGGFLLSDDNPGLGVFPRELTRETVFSRPDEAVSRCRRFFSERNLRADLIRAWRTEIAHRHTYDVRVAEILNRLDRCRKLG</sequence>
<dbReference type="AlphaFoldDB" id="A0A7K3NP03"/>
<evidence type="ECO:0000313" key="3">
    <source>
        <dbReference type="Proteomes" id="UP000469724"/>
    </source>
</evidence>
<reference evidence="2 3" key="1">
    <citation type="submission" date="2020-02" db="EMBL/GenBank/DDBJ databases">
        <title>Comparative genomics of sulfur disproportionating microorganisms.</title>
        <authorList>
            <person name="Ward L.M."/>
            <person name="Bertran E."/>
            <person name="Johnston D.T."/>
        </authorList>
    </citation>
    <scope>NUCLEOTIDE SEQUENCE [LARGE SCALE GENOMIC DNA]</scope>
    <source>
        <strain evidence="2 3">DSM 3696</strain>
    </source>
</reference>
<dbReference type="Pfam" id="PF13524">
    <property type="entry name" value="Glyco_trans_1_2"/>
    <property type="match status" value="1"/>
</dbReference>
<accession>A0A7K3NP03</accession>
<protein>
    <submittedName>
        <fullName evidence="2">Glycosyltransferase</fullName>
    </submittedName>
</protein>
<keyword evidence="3" id="KW-1185">Reference proteome</keyword>
<comment type="caution">
    <text evidence="2">The sequence shown here is derived from an EMBL/GenBank/DDBJ whole genome shotgun (WGS) entry which is preliminary data.</text>
</comment>
<dbReference type="GO" id="GO:0016740">
    <property type="term" value="F:transferase activity"/>
    <property type="evidence" value="ECO:0007669"/>
    <property type="project" value="UniProtKB-KW"/>
</dbReference>
<dbReference type="Proteomes" id="UP000469724">
    <property type="component" value="Unassembled WGS sequence"/>
</dbReference>
<organism evidence="2 3">
    <name type="scientific">Desulfolutivibrio sulfodismutans</name>
    <dbReference type="NCBI Taxonomy" id="63561"/>
    <lineage>
        <taxon>Bacteria</taxon>
        <taxon>Pseudomonadati</taxon>
        <taxon>Thermodesulfobacteriota</taxon>
        <taxon>Desulfovibrionia</taxon>
        <taxon>Desulfovibrionales</taxon>
        <taxon>Desulfovibrionaceae</taxon>
        <taxon>Desulfolutivibrio</taxon>
    </lineage>
</organism>